<evidence type="ECO:0000313" key="3">
    <source>
        <dbReference type="Proteomes" id="UP001523369"/>
    </source>
</evidence>
<evidence type="ECO:0000313" key="2">
    <source>
        <dbReference type="EMBL" id="MCO8271140.1"/>
    </source>
</evidence>
<accession>A0ABT1DK20</accession>
<sequence length="166" mass="17503">MKLLVGRTVTVATLLMVASCGQPEREAADPVASAATCSDPANDEDGHCAFELKDSHRRTSVPRIGEDEALDEAAVAVHLKVHDAGAGELSATEPDVEKVRRALVAGGYDNAVVRLGRESDPTRPGSLLYAVRVGAACVLGDVSPAPDERFHEWYAGLLPDGRCLDA</sequence>
<dbReference type="RefSeq" id="WP_253237272.1">
    <property type="nucleotide sequence ID" value="NZ_JAMYJR010000010.1"/>
</dbReference>
<dbReference type="PROSITE" id="PS51257">
    <property type="entry name" value="PROKAR_LIPOPROTEIN"/>
    <property type="match status" value="1"/>
</dbReference>
<keyword evidence="3" id="KW-1185">Reference proteome</keyword>
<organism evidence="2 3">
    <name type="scientific">Paractinoplanes aksuensis</name>
    <dbReference type="NCBI Taxonomy" id="2939490"/>
    <lineage>
        <taxon>Bacteria</taxon>
        <taxon>Bacillati</taxon>
        <taxon>Actinomycetota</taxon>
        <taxon>Actinomycetes</taxon>
        <taxon>Micromonosporales</taxon>
        <taxon>Micromonosporaceae</taxon>
        <taxon>Paractinoplanes</taxon>
    </lineage>
</organism>
<dbReference type="InterPro" id="IPR054262">
    <property type="entry name" value="DUF6993"/>
</dbReference>
<reference evidence="2 3" key="1">
    <citation type="submission" date="2022-06" db="EMBL/GenBank/DDBJ databases">
        <title>New Species of the Genus Actinoplanes, ActinopZanes ferrugineus.</title>
        <authorList>
            <person name="Ding P."/>
        </authorList>
    </citation>
    <scope>NUCLEOTIDE SEQUENCE [LARGE SCALE GENOMIC DNA]</scope>
    <source>
        <strain evidence="2 3">TRM88003</strain>
    </source>
</reference>
<protein>
    <recommendedName>
        <fullName evidence="1">DUF6993 domain-containing protein</fullName>
    </recommendedName>
</protein>
<dbReference type="Proteomes" id="UP001523369">
    <property type="component" value="Unassembled WGS sequence"/>
</dbReference>
<name>A0ABT1DK20_9ACTN</name>
<feature type="domain" description="DUF6993" evidence="1">
    <location>
        <begin position="92"/>
        <end position="164"/>
    </location>
</feature>
<proteinExistence type="predicted"/>
<dbReference type="Pfam" id="PF22504">
    <property type="entry name" value="DUF6993"/>
    <property type="match status" value="1"/>
</dbReference>
<comment type="caution">
    <text evidence="2">The sequence shown here is derived from an EMBL/GenBank/DDBJ whole genome shotgun (WGS) entry which is preliminary data.</text>
</comment>
<dbReference type="EMBL" id="JAMYJR010000010">
    <property type="protein sequence ID" value="MCO8271140.1"/>
    <property type="molecule type" value="Genomic_DNA"/>
</dbReference>
<evidence type="ECO:0000259" key="1">
    <source>
        <dbReference type="Pfam" id="PF22504"/>
    </source>
</evidence>
<gene>
    <name evidence="2" type="ORF">M1L60_11100</name>
</gene>